<dbReference type="InterPro" id="IPR006311">
    <property type="entry name" value="TAT_signal"/>
</dbReference>
<feature type="transmembrane region" description="Helical" evidence="6">
    <location>
        <begin position="102"/>
        <end position="124"/>
    </location>
</feature>
<evidence type="ECO:0000256" key="5">
    <source>
        <dbReference type="ARBA" id="ARBA00023136"/>
    </source>
</evidence>
<comment type="subcellular location">
    <subcellularLocation>
        <location evidence="1">Cell membrane</location>
        <topology evidence="1">Multi-pass membrane protein</topology>
    </subcellularLocation>
</comment>
<name>A0A5B8U862_9ACTN</name>
<evidence type="ECO:0000313" key="8">
    <source>
        <dbReference type="Proteomes" id="UP000321805"/>
    </source>
</evidence>
<dbReference type="InterPro" id="IPR022791">
    <property type="entry name" value="L-PG_synthase/AglD"/>
</dbReference>
<reference evidence="7 8" key="1">
    <citation type="journal article" date="2018" name="J. Microbiol.">
        <title>Baekduia soli gen. nov., sp. nov., a novel bacterium isolated from the soil of Baekdu Mountain and proposal of a novel family name, Baekduiaceae fam. nov.</title>
        <authorList>
            <person name="An D.S."/>
            <person name="Siddiqi M.Z."/>
            <person name="Kim K.H."/>
            <person name="Yu H.S."/>
            <person name="Im W.T."/>
        </authorList>
    </citation>
    <scope>NUCLEOTIDE SEQUENCE [LARGE SCALE GENOMIC DNA]</scope>
    <source>
        <strain evidence="7 8">BR7-21</strain>
    </source>
</reference>
<gene>
    <name evidence="7" type="ORF">FSW04_18050</name>
</gene>
<dbReference type="AlphaFoldDB" id="A0A5B8U862"/>
<evidence type="ECO:0000256" key="3">
    <source>
        <dbReference type="ARBA" id="ARBA00022692"/>
    </source>
</evidence>
<evidence type="ECO:0000256" key="1">
    <source>
        <dbReference type="ARBA" id="ARBA00004651"/>
    </source>
</evidence>
<keyword evidence="3 6" id="KW-0812">Transmembrane</keyword>
<evidence type="ECO:0000256" key="6">
    <source>
        <dbReference type="SAM" id="Phobius"/>
    </source>
</evidence>
<dbReference type="PROSITE" id="PS51318">
    <property type="entry name" value="TAT"/>
    <property type="match status" value="1"/>
</dbReference>
<dbReference type="RefSeq" id="WP_146921656.1">
    <property type="nucleotide sequence ID" value="NZ_CP042430.1"/>
</dbReference>
<protein>
    <recommendedName>
        <fullName evidence="9">Flippase-like domain-containing protein</fullName>
    </recommendedName>
</protein>
<feature type="transmembrane region" description="Helical" evidence="6">
    <location>
        <begin position="20"/>
        <end position="39"/>
    </location>
</feature>
<evidence type="ECO:0000256" key="2">
    <source>
        <dbReference type="ARBA" id="ARBA00022475"/>
    </source>
</evidence>
<dbReference type="Pfam" id="PF03706">
    <property type="entry name" value="LPG_synthase_TM"/>
    <property type="match status" value="1"/>
</dbReference>
<feature type="transmembrane region" description="Helical" evidence="6">
    <location>
        <begin position="303"/>
        <end position="324"/>
    </location>
</feature>
<feature type="transmembrane region" description="Helical" evidence="6">
    <location>
        <begin position="60"/>
        <end position="82"/>
    </location>
</feature>
<sequence>MLAPSSPLPVKGPDAATIARRALVALALAGAAAVALVLAGRPARAIGDALDRALHADARWVAAAAGFEVLSFAGYVVLLWLVTGRATPRMDLRASVQVTLGGAAATRLMPTGGVGGAALTLWILRRTGLDARRAGRTLLTFLVLLYAVFLASIAVSGALLAAGVGAVRGPLGLTAVPAALATAGILVPLGLGLAHREDAVPATGRVRSLARLLGAAVHDALGLARRADPRLLGALAWWTFDAAVLWAMLDAFGAAVPFAVVVLAYFVGQAGNLVPVPGAVSGGIAGVLLAFGVDADLALVSVLGYRAVAIWLPAPFGLLALGALRHTVARWAPAAA</sequence>
<proteinExistence type="predicted"/>
<feature type="transmembrane region" description="Helical" evidence="6">
    <location>
        <begin position="206"/>
        <end position="224"/>
    </location>
</feature>
<evidence type="ECO:0000256" key="4">
    <source>
        <dbReference type="ARBA" id="ARBA00022989"/>
    </source>
</evidence>
<evidence type="ECO:0000313" key="7">
    <source>
        <dbReference type="EMBL" id="QEC49293.1"/>
    </source>
</evidence>
<dbReference type="OrthoDB" id="3214926at2"/>
<organism evidence="7 8">
    <name type="scientific">Baekduia soli</name>
    <dbReference type="NCBI Taxonomy" id="496014"/>
    <lineage>
        <taxon>Bacteria</taxon>
        <taxon>Bacillati</taxon>
        <taxon>Actinomycetota</taxon>
        <taxon>Thermoleophilia</taxon>
        <taxon>Solirubrobacterales</taxon>
        <taxon>Baekduiaceae</taxon>
        <taxon>Baekduia</taxon>
    </lineage>
</organism>
<evidence type="ECO:0008006" key="9">
    <source>
        <dbReference type="Google" id="ProtNLM"/>
    </source>
</evidence>
<keyword evidence="4 6" id="KW-1133">Transmembrane helix</keyword>
<feature type="transmembrane region" description="Helical" evidence="6">
    <location>
        <begin position="244"/>
        <end position="266"/>
    </location>
</feature>
<dbReference type="PANTHER" id="PTHR39087:SF2">
    <property type="entry name" value="UPF0104 MEMBRANE PROTEIN MJ1595"/>
    <property type="match status" value="1"/>
</dbReference>
<accession>A0A5B8U862</accession>
<feature type="transmembrane region" description="Helical" evidence="6">
    <location>
        <begin position="273"/>
        <end position="291"/>
    </location>
</feature>
<feature type="transmembrane region" description="Helical" evidence="6">
    <location>
        <begin position="136"/>
        <end position="162"/>
    </location>
</feature>
<dbReference type="PANTHER" id="PTHR39087">
    <property type="entry name" value="UPF0104 MEMBRANE PROTEIN MJ1595"/>
    <property type="match status" value="1"/>
</dbReference>
<dbReference type="GO" id="GO:0005886">
    <property type="term" value="C:plasma membrane"/>
    <property type="evidence" value="ECO:0007669"/>
    <property type="project" value="UniProtKB-SubCell"/>
</dbReference>
<keyword evidence="5 6" id="KW-0472">Membrane</keyword>
<dbReference type="KEGG" id="bsol:FSW04_18050"/>
<keyword evidence="8" id="KW-1185">Reference proteome</keyword>
<dbReference type="EMBL" id="CP042430">
    <property type="protein sequence ID" value="QEC49293.1"/>
    <property type="molecule type" value="Genomic_DNA"/>
</dbReference>
<keyword evidence="2" id="KW-1003">Cell membrane</keyword>
<feature type="transmembrane region" description="Helical" evidence="6">
    <location>
        <begin position="174"/>
        <end position="194"/>
    </location>
</feature>
<dbReference type="Proteomes" id="UP000321805">
    <property type="component" value="Chromosome"/>
</dbReference>